<protein>
    <recommendedName>
        <fullName evidence="1">VOC domain-containing protein</fullName>
    </recommendedName>
</protein>
<dbReference type="AlphaFoldDB" id="A0YA62"/>
<dbReference type="EMBL" id="AAVT01000001">
    <property type="protein sequence ID" value="EAW33016.1"/>
    <property type="molecule type" value="Genomic_DNA"/>
</dbReference>
<dbReference type="InterPro" id="IPR029068">
    <property type="entry name" value="Glyas_Bleomycin-R_OHBP_Dase"/>
</dbReference>
<proteinExistence type="predicted"/>
<gene>
    <name evidence="2" type="ORF">GP2143_17211</name>
</gene>
<keyword evidence="3" id="KW-1185">Reference proteome</keyword>
<dbReference type="OrthoDB" id="4725692at2"/>
<sequence length="134" mass="14075">MPVNICKDSIDLGIVTKNSAALIKFYRDTLGLEQTGEQDMPGGGHMTRLMAGTTTVKIVVNGKDPKGEAAPGGLRGATGYRYFTITVNNLAEAAEECAAAGYQVPVPATEIAPGVTIAMIEDPDGNWVELLQHG</sequence>
<evidence type="ECO:0000259" key="1">
    <source>
        <dbReference type="PROSITE" id="PS51819"/>
    </source>
</evidence>
<dbReference type="Pfam" id="PF00903">
    <property type="entry name" value="Glyoxalase"/>
    <property type="match status" value="1"/>
</dbReference>
<reference evidence="2 3" key="1">
    <citation type="journal article" date="2010" name="J. Bacteriol.">
        <title>Genome sequence of the oligotrophic marine Gammaproteobacterium HTCC2143, isolated from the Oregon Coast.</title>
        <authorList>
            <person name="Oh H.M."/>
            <person name="Kang I."/>
            <person name="Ferriera S."/>
            <person name="Giovannoni S.J."/>
            <person name="Cho J.C."/>
        </authorList>
    </citation>
    <scope>NUCLEOTIDE SEQUENCE [LARGE SCALE GENOMIC DNA]</scope>
    <source>
        <strain evidence="2 3">HTCC2143</strain>
    </source>
</reference>
<accession>A0YA62</accession>
<dbReference type="InterPro" id="IPR037523">
    <property type="entry name" value="VOC_core"/>
</dbReference>
<dbReference type="SUPFAM" id="SSF54593">
    <property type="entry name" value="Glyoxalase/Bleomycin resistance protein/Dihydroxybiphenyl dioxygenase"/>
    <property type="match status" value="1"/>
</dbReference>
<feature type="domain" description="VOC" evidence="1">
    <location>
        <begin position="6"/>
        <end position="133"/>
    </location>
</feature>
<dbReference type="Gene3D" id="3.10.180.10">
    <property type="entry name" value="2,3-Dihydroxybiphenyl 1,2-Dioxygenase, domain 1"/>
    <property type="match status" value="1"/>
</dbReference>
<dbReference type="STRING" id="247633.GP2143_17211"/>
<name>A0YA62_9GAMM</name>
<evidence type="ECO:0000313" key="2">
    <source>
        <dbReference type="EMBL" id="EAW33016.1"/>
    </source>
</evidence>
<dbReference type="eggNOG" id="COG0346">
    <property type="taxonomic scope" value="Bacteria"/>
</dbReference>
<organism evidence="2 3">
    <name type="scientific">marine gamma proteobacterium HTCC2143</name>
    <dbReference type="NCBI Taxonomy" id="247633"/>
    <lineage>
        <taxon>Bacteria</taxon>
        <taxon>Pseudomonadati</taxon>
        <taxon>Pseudomonadota</taxon>
        <taxon>Gammaproteobacteria</taxon>
        <taxon>Cellvibrionales</taxon>
        <taxon>Spongiibacteraceae</taxon>
        <taxon>BD1-7 clade</taxon>
    </lineage>
</organism>
<dbReference type="CDD" id="cd06587">
    <property type="entry name" value="VOC"/>
    <property type="match status" value="1"/>
</dbReference>
<dbReference type="InterPro" id="IPR004360">
    <property type="entry name" value="Glyas_Fos-R_dOase_dom"/>
</dbReference>
<dbReference type="PROSITE" id="PS51819">
    <property type="entry name" value="VOC"/>
    <property type="match status" value="1"/>
</dbReference>
<comment type="caution">
    <text evidence="2">The sequence shown here is derived from an EMBL/GenBank/DDBJ whole genome shotgun (WGS) entry which is preliminary data.</text>
</comment>
<dbReference type="Proteomes" id="UP000004931">
    <property type="component" value="Unassembled WGS sequence"/>
</dbReference>
<evidence type="ECO:0000313" key="3">
    <source>
        <dbReference type="Proteomes" id="UP000004931"/>
    </source>
</evidence>